<sequence>MEDSTIFTVGMVLFPFLLGPAIILALTLVGRAALRRRGQGNTSCNLTGPAVRWGCGLSALILVCAFCGLMVASAGGAIHPPLVTVAAPYVCDGTVETQSRSYSYKPGQQGIARNIFCLDLDGRQRDITLRTIGAAAVYYTLLFLSAALVLILLLPLVKSRRAADADPPIIAEFRGALADRLRIDADIVRRAAWAPDASRESVEGRLRHLQSLRDGGLISEEEYQVKRMEILASL</sequence>
<keyword evidence="1" id="KW-0812">Transmembrane</keyword>
<evidence type="ECO:0000256" key="1">
    <source>
        <dbReference type="SAM" id="Phobius"/>
    </source>
</evidence>
<keyword evidence="1" id="KW-0472">Membrane</keyword>
<keyword evidence="3" id="KW-1185">Reference proteome</keyword>
<dbReference type="EMBL" id="JACIJH010000018">
    <property type="protein sequence ID" value="MBB5708439.1"/>
    <property type="molecule type" value="Genomic_DNA"/>
</dbReference>
<keyword evidence="1" id="KW-1133">Transmembrane helix</keyword>
<feature type="transmembrane region" description="Helical" evidence="1">
    <location>
        <begin position="50"/>
        <end position="72"/>
    </location>
</feature>
<organism evidence="2 3">
    <name type="scientific">Sphingopyxis panaciterrulae</name>
    <dbReference type="NCBI Taxonomy" id="462372"/>
    <lineage>
        <taxon>Bacteria</taxon>
        <taxon>Pseudomonadati</taxon>
        <taxon>Pseudomonadota</taxon>
        <taxon>Alphaproteobacteria</taxon>
        <taxon>Sphingomonadales</taxon>
        <taxon>Sphingomonadaceae</taxon>
        <taxon>Sphingopyxis</taxon>
    </lineage>
</organism>
<dbReference type="Proteomes" id="UP000537161">
    <property type="component" value="Unassembled WGS sequence"/>
</dbReference>
<dbReference type="AlphaFoldDB" id="A0A7W9B9M6"/>
<feature type="transmembrane region" description="Helical" evidence="1">
    <location>
        <begin position="136"/>
        <end position="157"/>
    </location>
</feature>
<name>A0A7W9B9M6_9SPHN</name>
<gene>
    <name evidence="2" type="ORF">FHR21_003824</name>
</gene>
<accession>A0A7W9B9M6</accession>
<comment type="caution">
    <text evidence="2">The sequence shown here is derived from an EMBL/GenBank/DDBJ whole genome shotgun (WGS) entry which is preliminary data.</text>
</comment>
<evidence type="ECO:0008006" key="4">
    <source>
        <dbReference type="Google" id="ProtNLM"/>
    </source>
</evidence>
<evidence type="ECO:0000313" key="3">
    <source>
        <dbReference type="Proteomes" id="UP000537161"/>
    </source>
</evidence>
<evidence type="ECO:0000313" key="2">
    <source>
        <dbReference type="EMBL" id="MBB5708439.1"/>
    </source>
</evidence>
<proteinExistence type="predicted"/>
<feature type="transmembrane region" description="Helical" evidence="1">
    <location>
        <begin position="6"/>
        <end position="29"/>
    </location>
</feature>
<dbReference type="RefSeq" id="WP_184101168.1">
    <property type="nucleotide sequence ID" value="NZ_JACIJH010000018.1"/>
</dbReference>
<reference evidence="2 3" key="1">
    <citation type="submission" date="2020-08" db="EMBL/GenBank/DDBJ databases">
        <title>Genomic Encyclopedia of Type Strains, Phase IV (KMG-IV): sequencing the most valuable type-strain genomes for metagenomic binning, comparative biology and taxonomic classification.</title>
        <authorList>
            <person name="Goeker M."/>
        </authorList>
    </citation>
    <scope>NUCLEOTIDE SEQUENCE [LARGE SCALE GENOMIC DNA]</scope>
    <source>
        <strain evidence="2 3">DSM 27163</strain>
    </source>
</reference>
<protein>
    <recommendedName>
        <fullName evidence="4">SHOCT domain-containing protein</fullName>
    </recommendedName>
</protein>